<feature type="compositionally biased region" description="Low complexity" evidence="1">
    <location>
        <begin position="573"/>
        <end position="595"/>
    </location>
</feature>
<protein>
    <submittedName>
        <fullName evidence="2">Uncharacterized protein</fullName>
    </submittedName>
</protein>
<evidence type="ECO:0000313" key="2">
    <source>
        <dbReference type="EMBL" id="TNV85711.1"/>
    </source>
</evidence>
<organism evidence="2 3">
    <name type="scientific">Halteria grandinella</name>
    <dbReference type="NCBI Taxonomy" id="5974"/>
    <lineage>
        <taxon>Eukaryota</taxon>
        <taxon>Sar</taxon>
        <taxon>Alveolata</taxon>
        <taxon>Ciliophora</taxon>
        <taxon>Intramacronucleata</taxon>
        <taxon>Spirotrichea</taxon>
        <taxon>Stichotrichia</taxon>
        <taxon>Sporadotrichida</taxon>
        <taxon>Halteriidae</taxon>
        <taxon>Halteria</taxon>
    </lineage>
</organism>
<accession>A0A8J8P1G6</accession>
<feature type="region of interest" description="Disordered" evidence="1">
    <location>
        <begin position="80"/>
        <end position="151"/>
    </location>
</feature>
<feature type="region of interest" description="Disordered" evidence="1">
    <location>
        <begin position="560"/>
        <end position="595"/>
    </location>
</feature>
<feature type="compositionally biased region" description="Polar residues" evidence="1">
    <location>
        <begin position="108"/>
        <end position="151"/>
    </location>
</feature>
<evidence type="ECO:0000313" key="3">
    <source>
        <dbReference type="Proteomes" id="UP000785679"/>
    </source>
</evidence>
<proteinExistence type="predicted"/>
<evidence type="ECO:0000256" key="1">
    <source>
        <dbReference type="SAM" id="MobiDB-lite"/>
    </source>
</evidence>
<feature type="compositionally biased region" description="Polar residues" evidence="1">
    <location>
        <begin position="86"/>
        <end position="101"/>
    </location>
</feature>
<dbReference type="Proteomes" id="UP000785679">
    <property type="component" value="Unassembled WGS sequence"/>
</dbReference>
<gene>
    <name evidence="2" type="ORF">FGO68_gene6868</name>
</gene>
<keyword evidence="3" id="KW-1185">Reference proteome</keyword>
<dbReference type="EMBL" id="RRYP01001609">
    <property type="protein sequence ID" value="TNV85711.1"/>
    <property type="molecule type" value="Genomic_DNA"/>
</dbReference>
<sequence>MNALRQSAHEKNQSQALASQQIDEIKNLYRTYKNIGLNIQEGTTTTSAHHHVEFDAADPLSQTMLPTIKVSEIHKTTTTFLPPLPQQKSITQQSYTIQNQYKKPPAPQSANKNNSQMRGEYQSRNFSGVNTSQTMGNSQSSPAQMSYSTYSPNNRGVMSKINTAQHYSLNPASSHIGTNANNGIDNEPNPLIGCNNQQTSYRGSGAARNLFKAGGEQSSIEDNGSSVGMLLIDDNDQQSLLNEINQSLGGMSNFNSGQRKMVGALSPLNEANGLPSQPKVQHFHKKIILKSGKNTKSVPKICISPVKSDILQAPGNMPTIDPLHPNPNTLAQMFQESMTQFMDFIASTEYGSIFSLEAFCQQSSASNKIDIIDTYNLILKLPLNINDFKSGLFDVATRVVRFLKKVLTAIQPDSEDRLSSSVRSVEEVFQQRSVSAMDNIFHTRMDDSLGSQVNGSSLGGAPINNTDEIANSDSELARRDSATFNGKQTTAKKLDAPFGGSRFVIKSSGNSPLVLKSITPSKVDKNQLTVIKNGAINNNNGSNIADILKKFKQPVPTQQVRLSKSPGRNLKVPLQTLQPQSSQTPQKLSLSRVST</sequence>
<dbReference type="AlphaFoldDB" id="A0A8J8P1G6"/>
<comment type="caution">
    <text evidence="2">The sequence shown here is derived from an EMBL/GenBank/DDBJ whole genome shotgun (WGS) entry which is preliminary data.</text>
</comment>
<reference evidence="2" key="1">
    <citation type="submission" date="2019-06" db="EMBL/GenBank/DDBJ databases">
        <authorList>
            <person name="Zheng W."/>
        </authorList>
    </citation>
    <scope>NUCLEOTIDE SEQUENCE</scope>
    <source>
        <strain evidence="2">QDHG01</strain>
    </source>
</reference>
<name>A0A8J8P1G6_HALGN</name>